<evidence type="ECO:0000313" key="1">
    <source>
        <dbReference type="EMBL" id="MBY5960204.1"/>
    </source>
</evidence>
<organism evidence="1 2">
    <name type="scientific">Membranihabitans marinus</name>
    <dbReference type="NCBI Taxonomy" id="1227546"/>
    <lineage>
        <taxon>Bacteria</taxon>
        <taxon>Pseudomonadati</taxon>
        <taxon>Bacteroidota</taxon>
        <taxon>Saprospiria</taxon>
        <taxon>Saprospirales</taxon>
        <taxon>Saprospiraceae</taxon>
        <taxon>Membranihabitans</taxon>
    </lineage>
</organism>
<evidence type="ECO:0000313" key="2">
    <source>
        <dbReference type="Proteomes" id="UP000753961"/>
    </source>
</evidence>
<dbReference type="CDD" id="cd07820">
    <property type="entry name" value="SRPBCC_3"/>
    <property type="match status" value="1"/>
</dbReference>
<dbReference type="InterPro" id="IPR023393">
    <property type="entry name" value="START-like_dom_sf"/>
</dbReference>
<comment type="caution">
    <text evidence="1">The sequence shown here is derived from an EMBL/GenBank/DDBJ whole genome shotgun (WGS) entry which is preliminary data.</text>
</comment>
<sequence>MAIFQFKESQIIRAPREEVWQFIATPANLAKITPKHMGFDIQTPDLPSTMYPGMIIQYKVKPLLGIPLTWLTEITHVEEHKFFIDVQRSGPYAFWHHQHFLAETAGGVRMDDIVTYQPPFGFLGTIANELFIRNQLKGIFEYRRKVLDDIFNRQS</sequence>
<dbReference type="RefSeq" id="WP_222581753.1">
    <property type="nucleotide sequence ID" value="NZ_JAHVHU010000026.1"/>
</dbReference>
<dbReference type="Gene3D" id="3.30.530.20">
    <property type="match status" value="1"/>
</dbReference>
<dbReference type="SUPFAM" id="SSF55961">
    <property type="entry name" value="Bet v1-like"/>
    <property type="match status" value="1"/>
</dbReference>
<proteinExistence type="predicted"/>
<reference evidence="1" key="1">
    <citation type="submission" date="2021-06" db="EMBL/GenBank/DDBJ databases">
        <title>44 bacteria genomes isolated from Dapeng, Shenzhen.</title>
        <authorList>
            <person name="Zheng W."/>
            <person name="Yu S."/>
            <person name="Huang Y."/>
        </authorList>
    </citation>
    <scope>NUCLEOTIDE SEQUENCE</scope>
    <source>
        <strain evidence="1">DP5N28-2</strain>
    </source>
</reference>
<accession>A0A953HQ94</accession>
<dbReference type="AlphaFoldDB" id="A0A953HQ94"/>
<gene>
    <name evidence="1" type="ORF">KUV50_18770</name>
</gene>
<name>A0A953HQ94_9BACT</name>
<dbReference type="Proteomes" id="UP000753961">
    <property type="component" value="Unassembled WGS sequence"/>
</dbReference>
<protein>
    <submittedName>
        <fullName evidence="1">SRPBCC family protein</fullName>
    </submittedName>
</protein>
<dbReference type="EMBL" id="JAHVHU010000026">
    <property type="protein sequence ID" value="MBY5960204.1"/>
    <property type="molecule type" value="Genomic_DNA"/>
</dbReference>
<keyword evidence="2" id="KW-1185">Reference proteome</keyword>